<keyword evidence="4 7" id="KW-0808">Transferase</keyword>
<dbReference type="RefSeq" id="WP_013177483.1">
    <property type="nucleotide sequence ID" value="NC_014221.1"/>
</dbReference>
<comment type="catalytic activity">
    <reaction evidence="1 7">
        <text>2-C-methyl-D-erythritol 4-phosphate + CTP + H(+) = 4-CDP-2-C-methyl-D-erythritol + diphosphate</text>
        <dbReference type="Rhea" id="RHEA:13429"/>
        <dbReference type="ChEBI" id="CHEBI:15378"/>
        <dbReference type="ChEBI" id="CHEBI:33019"/>
        <dbReference type="ChEBI" id="CHEBI:37563"/>
        <dbReference type="ChEBI" id="CHEBI:57823"/>
        <dbReference type="ChEBI" id="CHEBI:58262"/>
        <dbReference type="EC" id="2.7.7.60"/>
    </reaction>
</comment>
<dbReference type="HOGENOM" id="CLU_061281_1_1_0"/>
<dbReference type="InterPro" id="IPR029044">
    <property type="entry name" value="Nucleotide-diphossugar_trans"/>
</dbReference>
<dbReference type="FunFam" id="3.90.550.10:FF:000003">
    <property type="entry name" value="2-C-methyl-D-erythritol 4-phosphate cytidylyltransferase"/>
    <property type="match status" value="1"/>
</dbReference>
<dbReference type="STRING" id="649638.Trad_0983"/>
<dbReference type="PANTHER" id="PTHR32125:SF4">
    <property type="entry name" value="2-C-METHYL-D-ERYTHRITOL 4-PHOSPHATE CYTIDYLYLTRANSFERASE, CHLOROPLASTIC"/>
    <property type="match status" value="1"/>
</dbReference>
<dbReference type="GO" id="GO:0050518">
    <property type="term" value="F:2-C-methyl-D-erythritol 4-phosphate cytidylyltransferase activity"/>
    <property type="evidence" value="ECO:0007669"/>
    <property type="project" value="UniProtKB-UniRule"/>
</dbReference>
<sequence>MSVAALIPAAGSGVRLGQGPKAWVTLAGESLLSRAVAAFEGCVDEVWVGVAPALSARAEEELSGRARVVCGGATRQESVYNLLRAAQAEVVLVHDAARPFLEAAVIERVVAAVRAHGAASVVTAVADSLIEAASGRVVDRAPLRAVQTPQGFRRELLLAAHERARERALEATDDAALVRALGHPVALVEGSSWLFKVTTPADLELARALAPLWDARLSGPK</sequence>
<proteinExistence type="inferred from homology"/>
<dbReference type="HAMAP" id="MF_00108">
    <property type="entry name" value="IspD"/>
    <property type="match status" value="1"/>
</dbReference>
<evidence type="ECO:0000256" key="7">
    <source>
        <dbReference type="HAMAP-Rule" id="MF_00108"/>
    </source>
</evidence>
<evidence type="ECO:0000313" key="9">
    <source>
        <dbReference type="Proteomes" id="UP000000379"/>
    </source>
</evidence>
<comment type="similarity">
    <text evidence="3 7">Belongs to the IspD/TarI cytidylyltransferase family. IspD subfamily.</text>
</comment>
<dbReference type="GO" id="GO:0019288">
    <property type="term" value="P:isopentenyl diphosphate biosynthetic process, methylerythritol 4-phosphate pathway"/>
    <property type="evidence" value="ECO:0007669"/>
    <property type="project" value="UniProtKB-UniRule"/>
</dbReference>
<evidence type="ECO:0000256" key="3">
    <source>
        <dbReference type="ARBA" id="ARBA00009789"/>
    </source>
</evidence>
<feature type="site" description="Transition state stabilizer" evidence="7">
    <location>
        <position position="21"/>
    </location>
</feature>
<dbReference type="InterPro" id="IPR034683">
    <property type="entry name" value="IspD/TarI"/>
</dbReference>
<dbReference type="EMBL" id="CP002049">
    <property type="protein sequence ID" value="ADI14112.1"/>
    <property type="molecule type" value="Genomic_DNA"/>
</dbReference>
<reference evidence="8 9" key="2">
    <citation type="journal article" date="2011" name="Stand. Genomic Sci.">
        <title>Complete genome sequence of Truepera radiovictrix type strain (RQ-24).</title>
        <authorList>
            <person name="Ivanova N."/>
            <person name="Rohde C."/>
            <person name="Munk C."/>
            <person name="Nolan M."/>
            <person name="Lucas S."/>
            <person name="Del Rio T.G."/>
            <person name="Tice H."/>
            <person name="Deshpande S."/>
            <person name="Cheng J.F."/>
            <person name="Tapia R."/>
            <person name="Han C."/>
            <person name="Goodwin L."/>
            <person name="Pitluck S."/>
            <person name="Liolios K."/>
            <person name="Mavromatis K."/>
            <person name="Mikhailova N."/>
            <person name="Pati A."/>
            <person name="Chen A."/>
            <person name="Palaniappan K."/>
            <person name="Land M."/>
            <person name="Hauser L."/>
            <person name="Chang Y.J."/>
            <person name="Jeffries C.D."/>
            <person name="Brambilla E."/>
            <person name="Rohde M."/>
            <person name="Goker M."/>
            <person name="Tindall B.J."/>
            <person name="Woyke T."/>
            <person name="Bristow J."/>
            <person name="Eisen J.A."/>
            <person name="Markowitz V."/>
            <person name="Hugenholtz P."/>
            <person name="Kyrpides N.C."/>
            <person name="Klenk H.P."/>
            <person name="Lapidus A."/>
        </authorList>
    </citation>
    <scope>NUCLEOTIDE SEQUENCE [LARGE SCALE GENOMIC DNA]</scope>
    <source>
        <strain evidence="9">DSM 17093 / CIP 108686 / LMG 22925 / RQ-24</strain>
    </source>
</reference>
<dbReference type="InterPro" id="IPR050088">
    <property type="entry name" value="IspD/TarI_cytidylyltransf_bact"/>
</dbReference>
<accession>D7CV84</accession>
<evidence type="ECO:0000256" key="6">
    <source>
        <dbReference type="ARBA" id="ARBA00023229"/>
    </source>
</evidence>
<dbReference type="Proteomes" id="UP000000379">
    <property type="component" value="Chromosome"/>
</dbReference>
<reference evidence="9" key="1">
    <citation type="submission" date="2010-05" db="EMBL/GenBank/DDBJ databases">
        <title>The complete genome of Truepera radiovictris DSM 17093.</title>
        <authorList>
            <consortium name="US DOE Joint Genome Institute (JGI-PGF)"/>
            <person name="Lucas S."/>
            <person name="Copeland A."/>
            <person name="Lapidus A."/>
            <person name="Glavina del Rio T."/>
            <person name="Dalin E."/>
            <person name="Tice H."/>
            <person name="Bruce D."/>
            <person name="Goodwin L."/>
            <person name="Pitluck S."/>
            <person name="Kyrpides N."/>
            <person name="Mavromatis K."/>
            <person name="Ovchinnikova G."/>
            <person name="Munk A.C."/>
            <person name="Detter J.C."/>
            <person name="Han C."/>
            <person name="Tapia R."/>
            <person name="Land M."/>
            <person name="Hauser L."/>
            <person name="Markowitz V."/>
            <person name="Cheng J.-F."/>
            <person name="Hugenholtz P."/>
            <person name="Woyke T."/>
            <person name="Wu D."/>
            <person name="Tindall B."/>
            <person name="Pomrenke H.G."/>
            <person name="Brambilla E."/>
            <person name="Klenk H.-P."/>
            <person name="Eisen J.A."/>
        </authorList>
    </citation>
    <scope>NUCLEOTIDE SEQUENCE [LARGE SCALE GENOMIC DNA]</scope>
    <source>
        <strain evidence="9">DSM 17093 / CIP 108686 / LMG 22925 / RQ-24</strain>
    </source>
</reference>
<feature type="site" description="Transition state stabilizer" evidence="7">
    <location>
        <position position="15"/>
    </location>
</feature>
<evidence type="ECO:0000256" key="4">
    <source>
        <dbReference type="ARBA" id="ARBA00022679"/>
    </source>
</evidence>
<comment type="pathway">
    <text evidence="2 7">Isoprenoid biosynthesis; isopentenyl diphosphate biosynthesis via DXP pathway; isopentenyl diphosphate from 1-deoxy-D-xylulose 5-phosphate: step 2/6.</text>
</comment>
<dbReference type="Pfam" id="PF01128">
    <property type="entry name" value="IspD"/>
    <property type="match status" value="1"/>
</dbReference>
<dbReference type="AlphaFoldDB" id="D7CV84"/>
<feature type="site" description="Positions MEP for the nucleophilic attack" evidence="7">
    <location>
        <position position="140"/>
    </location>
</feature>
<organism evidence="8 9">
    <name type="scientific">Truepera radiovictrix (strain DSM 17093 / CIP 108686 / LMG 22925 / RQ-24)</name>
    <dbReference type="NCBI Taxonomy" id="649638"/>
    <lineage>
        <taxon>Bacteria</taxon>
        <taxon>Thermotogati</taxon>
        <taxon>Deinococcota</taxon>
        <taxon>Deinococci</taxon>
        <taxon>Trueperales</taxon>
        <taxon>Trueperaceae</taxon>
        <taxon>Truepera</taxon>
    </lineage>
</organism>
<keyword evidence="5 7" id="KW-0548">Nucleotidyltransferase</keyword>
<dbReference type="PANTHER" id="PTHR32125">
    <property type="entry name" value="2-C-METHYL-D-ERYTHRITOL 4-PHOSPHATE CYTIDYLYLTRANSFERASE, CHLOROPLASTIC"/>
    <property type="match status" value="1"/>
</dbReference>
<evidence type="ECO:0000256" key="1">
    <source>
        <dbReference type="ARBA" id="ARBA00001282"/>
    </source>
</evidence>
<dbReference type="SUPFAM" id="SSF53448">
    <property type="entry name" value="Nucleotide-diphospho-sugar transferases"/>
    <property type="match status" value="1"/>
</dbReference>
<dbReference type="OrthoDB" id="9806837at2"/>
<dbReference type="CDD" id="cd02516">
    <property type="entry name" value="CDP-ME_synthetase"/>
    <property type="match status" value="1"/>
</dbReference>
<gene>
    <name evidence="7" type="primary">ispD</name>
    <name evidence="8" type="ordered locus">Trad_0983</name>
</gene>
<dbReference type="KEGG" id="tra:Trad_0983"/>
<protein>
    <recommendedName>
        <fullName evidence="7">2-C-methyl-D-erythritol 4-phosphate cytidylyltransferase</fullName>
        <ecNumber evidence="7">2.7.7.60</ecNumber>
    </recommendedName>
    <alternativeName>
        <fullName evidence="7">4-diphosphocytidyl-2C-methyl-D-erythritol synthase</fullName>
    </alternativeName>
    <alternativeName>
        <fullName evidence="7">MEP cytidylyltransferase</fullName>
        <shortName evidence="7">MCT</shortName>
    </alternativeName>
</protein>
<dbReference type="UniPathway" id="UPA00056">
    <property type="reaction ID" value="UER00093"/>
</dbReference>
<name>D7CV84_TRURR</name>
<comment type="function">
    <text evidence="7">Catalyzes the formation of 4-diphosphocytidyl-2-C-methyl-D-erythritol from CTP and 2-C-methyl-D-erythritol 4-phosphate (MEP).</text>
</comment>
<dbReference type="NCBIfam" id="TIGR00453">
    <property type="entry name" value="ispD"/>
    <property type="match status" value="1"/>
</dbReference>
<evidence type="ECO:0000256" key="5">
    <source>
        <dbReference type="ARBA" id="ARBA00022695"/>
    </source>
</evidence>
<evidence type="ECO:0000256" key="2">
    <source>
        <dbReference type="ARBA" id="ARBA00004787"/>
    </source>
</evidence>
<evidence type="ECO:0000313" key="8">
    <source>
        <dbReference type="EMBL" id="ADI14112.1"/>
    </source>
</evidence>
<dbReference type="eggNOG" id="COG1211">
    <property type="taxonomic scope" value="Bacteria"/>
</dbReference>
<keyword evidence="6 7" id="KW-0414">Isoprene biosynthesis</keyword>
<dbReference type="InterPro" id="IPR001228">
    <property type="entry name" value="IspD"/>
</dbReference>
<dbReference type="Gene3D" id="3.90.550.10">
    <property type="entry name" value="Spore Coat Polysaccharide Biosynthesis Protein SpsA, Chain A"/>
    <property type="match status" value="1"/>
</dbReference>
<dbReference type="PROSITE" id="PS01295">
    <property type="entry name" value="ISPD"/>
    <property type="match status" value="1"/>
</dbReference>
<feature type="site" description="Positions MEP for the nucleophilic attack" evidence="7">
    <location>
        <position position="196"/>
    </location>
</feature>
<dbReference type="InterPro" id="IPR018294">
    <property type="entry name" value="ISPD_synthase_CS"/>
</dbReference>
<dbReference type="EC" id="2.7.7.60" evidence="7"/>
<keyword evidence="9" id="KW-1185">Reference proteome</keyword>